<dbReference type="Pfam" id="PF01627">
    <property type="entry name" value="Hpt"/>
    <property type="match status" value="1"/>
</dbReference>
<name>A0A2C9D7U0_9HYPH</name>
<dbReference type="Proteomes" id="UP000223606">
    <property type="component" value="Chromosome 1"/>
</dbReference>
<evidence type="ECO:0000313" key="3">
    <source>
        <dbReference type="EMBL" id="SON56250.1"/>
    </source>
</evidence>
<feature type="domain" description="HPt" evidence="2">
    <location>
        <begin position="38"/>
        <end position="99"/>
    </location>
</feature>
<dbReference type="GO" id="GO:0000160">
    <property type="term" value="P:phosphorelay signal transduction system"/>
    <property type="evidence" value="ECO:0007669"/>
    <property type="project" value="UniProtKB-KW"/>
</dbReference>
<dbReference type="OrthoDB" id="8454588at2"/>
<evidence type="ECO:0000313" key="4">
    <source>
        <dbReference type="Proteomes" id="UP000223606"/>
    </source>
</evidence>
<dbReference type="InterPro" id="IPR036641">
    <property type="entry name" value="HPT_dom_sf"/>
</dbReference>
<accession>A0A2C9D7U0</accession>
<dbReference type="EMBL" id="LT960614">
    <property type="protein sequence ID" value="SON56250.1"/>
    <property type="molecule type" value="Genomic_DNA"/>
</dbReference>
<protein>
    <submittedName>
        <fullName evidence="3">Hpt domain protein</fullName>
    </submittedName>
</protein>
<dbReference type="RefSeq" id="WP_099556655.1">
    <property type="nucleotide sequence ID" value="NZ_LT960614.1"/>
</dbReference>
<dbReference type="InterPro" id="IPR008207">
    <property type="entry name" value="Sig_transdc_His_kin_Hpt_dom"/>
</dbReference>
<proteinExistence type="predicted"/>
<keyword evidence="4" id="KW-1185">Reference proteome</keyword>
<gene>
    <name evidence="3" type="ORF">HDIA_2709</name>
</gene>
<dbReference type="GO" id="GO:0004672">
    <property type="term" value="F:protein kinase activity"/>
    <property type="evidence" value="ECO:0007669"/>
    <property type="project" value="UniProtKB-ARBA"/>
</dbReference>
<evidence type="ECO:0000256" key="1">
    <source>
        <dbReference type="ARBA" id="ARBA00023012"/>
    </source>
</evidence>
<dbReference type="Gene3D" id="1.20.120.160">
    <property type="entry name" value="HPT domain"/>
    <property type="match status" value="1"/>
</dbReference>
<evidence type="ECO:0000259" key="2">
    <source>
        <dbReference type="Pfam" id="PF01627"/>
    </source>
</evidence>
<dbReference type="KEGG" id="hdi:HDIA_2709"/>
<keyword evidence="1" id="KW-0902">Two-component regulatory system</keyword>
<sequence length="107" mass="11114">MVNAVPVIDLEHLARQTFGDTALRNYVLGLFLSQSKALIAEGRADPSALGRVAHKLSGSARGLGVARVAEMAATVEALDPDARKDAFARLAACVDEANAAIEALLAS</sequence>
<dbReference type="SUPFAM" id="SSF47226">
    <property type="entry name" value="Histidine-containing phosphotransfer domain, HPT domain"/>
    <property type="match status" value="1"/>
</dbReference>
<dbReference type="AlphaFoldDB" id="A0A2C9D7U0"/>
<organism evidence="3 4">
    <name type="scientific">Hartmannibacter diazotrophicus</name>
    <dbReference type="NCBI Taxonomy" id="1482074"/>
    <lineage>
        <taxon>Bacteria</taxon>
        <taxon>Pseudomonadati</taxon>
        <taxon>Pseudomonadota</taxon>
        <taxon>Alphaproteobacteria</taxon>
        <taxon>Hyphomicrobiales</taxon>
        <taxon>Pleomorphomonadaceae</taxon>
        <taxon>Hartmannibacter</taxon>
    </lineage>
</organism>
<reference evidence="4" key="1">
    <citation type="submission" date="2017-09" db="EMBL/GenBank/DDBJ databases">
        <title>Genome sequence of Nannocystis excedens DSM 71.</title>
        <authorList>
            <person name="Blom J."/>
        </authorList>
    </citation>
    <scope>NUCLEOTIDE SEQUENCE [LARGE SCALE GENOMIC DNA]</scope>
    <source>
        <strain evidence="4">type strain: E19</strain>
    </source>
</reference>